<organism evidence="2 3">
    <name type="scientific">Pterulicium gracile</name>
    <dbReference type="NCBI Taxonomy" id="1884261"/>
    <lineage>
        <taxon>Eukaryota</taxon>
        <taxon>Fungi</taxon>
        <taxon>Dikarya</taxon>
        <taxon>Basidiomycota</taxon>
        <taxon>Agaricomycotina</taxon>
        <taxon>Agaricomycetes</taxon>
        <taxon>Agaricomycetidae</taxon>
        <taxon>Agaricales</taxon>
        <taxon>Pleurotineae</taxon>
        <taxon>Pterulaceae</taxon>
        <taxon>Pterulicium</taxon>
    </lineage>
</organism>
<proteinExistence type="predicted"/>
<gene>
    <name evidence="2" type="ORF">BDV98DRAFT_536795</name>
</gene>
<feature type="transmembrane region" description="Helical" evidence="1">
    <location>
        <begin position="12"/>
        <end position="32"/>
    </location>
</feature>
<sequence length="402" mass="44879">MFKLRLASAIKLLLLLAVIGIVSQSILLYLSYEGTYDPLPQVLSQTSLHKAYALWHKLPSISATSQEQSVTRDTPTFVITLQARKDRQKNMEKLRERLGMRWIYVGATEATSPLTRSLMQLVRQQRNSTHRANATTKFLWPGEGAQVHTANPFWIDPSEAMQRALQSDMHESEPLTCATEDDTLQPYNSTLPEYRILTPERIAVWNSHISLLRAIRAQSSVASSGRSDAGIAALILEDDVSAEYDLVHRLDSIWAFVPTGWDIVFLGHCWSDETFFPPLPSSPITSTRIHPSHAPKCTHAYAVSTKGARKLLHHLLYPPFAYSRALDQAMAWLVQSKRLKGYSLVPSVVVQSKSTRSDVMKGAGEDGNGSRWKDTLERDALGDGGLYEPHHVAIGLTRVARA</sequence>
<dbReference type="EMBL" id="ML178863">
    <property type="protein sequence ID" value="TFK96290.1"/>
    <property type="molecule type" value="Genomic_DNA"/>
</dbReference>
<evidence type="ECO:0000313" key="2">
    <source>
        <dbReference type="EMBL" id="TFK96290.1"/>
    </source>
</evidence>
<name>A0A5C3Q7B4_9AGAR</name>
<keyword evidence="3" id="KW-1185">Reference proteome</keyword>
<dbReference type="Proteomes" id="UP000305067">
    <property type="component" value="Unassembled WGS sequence"/>
</dbReference>
<keyword evidence="1" id="KW-0812">Transmembrane</keyword>
<accession>A0A5C3Q7B4</accession>
<reference evidence="2 3" key="1">
    <citation type="journal article" date="2019" name="Nat. Ecol. Evol.">
        <title>Megaphylogeny resolves global patterns of mushroom evolution.</title>
        <authorList>
            <person name="Varga T."/>
            <person name="Krizsan K."/>
            <person name="Foldi C."/>
            <person name="Dima B."/>
            <person name="Sanchez-Garcia M."/>
            <person name="Sanchez-Ramirez S."/>
            <person name="Szollosi G.J."/>
            <person name="Szarkandi J.G."/>
            <person name="Papp V."/>
            <person name="Albert L."/>
            <person name="Andreopoulos W."/>
            <person name="Angelini C."/>
            <person name="Antonin V."/>
            <person name="Barry K.W."/>
            <person name="Bougher N.L."/>
            <person name="Buchanan P."/>
            <person name="Buyck B."/>
            <person name="Bense V."/>
            <person name="Catcheside P."/>
            <person name="Chovatia M."/>
            <person name="Cooper J."/>
            <person name="Damon W."/>
            <person name="Desjardin D."/>
            <person name="Finy P."/>
            <person name="Geml J."/>
            <person name="Haridas S."/>
            <person name="Hughes K."/>
            <person name="Justo A."/>
            <person name="Karasinski D."/>
            <person name="Kautmanova I."/>
            <person name="Kiss B."/>
            <person name="Kocsube S."/>
            <person name="Kotiranta H."/>
            <person name="LaButti K.M."/>
            <person name="Lechner B.E."/>
            <person name="Liimatainen K."/>
            <person name="Lipzen A."/>
            <person name="Lukacs Z."/>
            <person name="Mihaltcheva S."/>
            <person name="Morgado L.N."/>
            <person name="Niskanen T."/>
            <person name="Noordeloos M.E."/>
            <person name="Ohm R.A."/>
            <person name="Ortiz-Santana B."/>
            <person name="Ovrebo C."/>
            <person name="Racz N."/>
            <person name="Riley R."/>
            <person name="Savchenko A."/>
            <person name="Shiryaev A."/>
            <person name="Soop K."/>
            <person name="Spirin V."/>
            <person name="Szebenyi C."/>
            <person name="Tomsovsky M."/>
            <person name="Tulloss R.E."/>
            <person name="Uehling J."/>
            <person name="Grigoriev I.V."/>
            <person name="Vagvolgyi C."/>
            <person name="Papp T."/>
            <person name="Martin F.M."/>
            <person name="Miettinen O."/>
            <person name="Hibbett D.S."/>
            <person name="Nagy L.G."/>
        </authorList>
    </citation>
    <scope>NUCLEOTIDE SEQUENCE [LARGE SCALE GENOMIC DNA]</scope>
    <source>
        <strain evidence="2 3">CBS 309.79</strain>
    </source>
</reference>
<evidence type="ECO:0008006" key="4">
    <source>
        <dbReference type="Google" id="ProtNLM"/>
    </source>
</evidence>
<protein>
    <recommendedName>
        <fullName evidence="4">Glycosyltransferase family 25 protein</fullName>
    </recommendedName>
</protein>
<keyword evidence="1" id="KW-0472">Membrane</keyword>
<keyword evidence="1" id="KW-1133">Transmembrane helix</keyword>
<dbReference type="OrthoDB" id="47375at2759"/>
<dbReference type="STRING" id="1884261.A0A5C3Q7B4"/>
<dbReference type="AlphaFoldDB" id="A0A5C3Q7B4"/>
<evidence type="ECO:0000313" key="3">
    <source>
        <dbReference type="Proteomes" id="UP000305067"/>
    </source>
</evidence>
<evidence type="ECO:0000256" key="1">
    <source>
        <dbReference type="SAM" id="Phobius"/>
    </source>
</evidence>